<evidence type="ECO:0000313" key="2">
    <source>
        <dbReference type="Proteomes" id="UP001149165"/>
    </source>
</evidence>
<organism evidence="1 2">
    <name type="scientific">Penicillium angulare</name>
    <dbReference type="NCBI Taxonomy" id="116970"/>
    <lineage>
        <taxon>Eukaryota</taxon>
        <taxon>Fungi</taxon>
        <taxon>Dikarya</taxon>
        <taxon>Ascomycota</taxon>
        <taxon>Pezizomycotina</taxon>
        <taxon>Eurotiomycetes</taxon>
        <taxon>Eurotiomycetidae</taxon>
        <taxon>Eurotiales</taxon>
        <taxon>Aspergillaceae</taxon>
        <taxon>Penicillium</taxon>
    </lineage>
</organism>
<dbReference type="Proteomes" id="UP001149165">
    <property type="component" value="Unassembled WGS sequence"/>
</dbReference>
<reference evidence="1" key="1">
    <citation type="submission" date="2022-11" db="EMBL/GenBank/DDBJ databases">
        <authorList>
            <person name="Petersen C."/>
        </authorList>
    </citation>
    <scope>NUCLEOTIDE SEQUENCE</scope>
    <source>
        <strain evidence="1">IBT 30069</strain>
    </source>
</reference>
<sequence length="218" mass="24482">MSNERPIPISNSQPSKYLRIATLEALITQELVSEVFLAVPSYSLWLNHIAPAPDWDTLAREQPLQEAVMRSVSSIVYSEDERDLEEAKINKISDRIASKLRPLEIDQIAFEGKCHKFLQEAFDVWRAVQRSTCRVIALTDGKASIDSPEYDIDEGVSIPHDVLRTARLEPPIVTFPTISAIADSEILHPGYALRTSNPIHISGAIEVEQQVKRARQRG</sequence>
<dbReference type="EMBL" id="JAPQKH010000007">
    <property type="protein sequence ID" value="KAJ5088925.1"/>
    <property type="molecule type" value="Genomic_DNA"/>
</dbReference>
<protein>
    <submittedName>
        <fullName evidence="1">Uncharacterized protein</fullName>
    </submittedName>
</protein>
<comment type="caution">
    <text evidence="1">The sequence shown here is derived from an EMBL/GenBank/DDBJ whole genome shotgun (WGS) entry which is preliminary data.</text>
</comment>
<dbReference type="OrthoDB" id="4358627at2759"/>
<keyword evidence="2" id="KW-1185">Reference proteome</keyword>
<name>A0A9W9EW37_9EURO</name>
<dbReference type="AlphaFoldDB" id="A0A9W9EW37"/>
<accession>A0A9W9EW37</accession>
<reference evidence="1" key="2">
    <citation type="journal article" date="2023" name="IMA Fungus">
        <title>Comparative genomic study of the Penicillium genus elucidates a diverse pangenome and 15 lateral gene transfer events.</title>
        <authorList>
            <person name="Petersen C."/>
            <person name="Sorensen T."/>
            <person name="Nielsen M.R."/>
            <person name="Sondergaard T.E."/>
            <person name="Sorensen J.L."/>
            <person name="Fitzpatrick D.A."/>
            <person name="Frisvad J.C."/>
            <person name="Nielsen K.L."/>
        </authorList>
    </citation>
    <scope>NUCLEOTIDE SEQUENCE</scope>
    <source>
        <strain evidence="1">IBT 30069</strain>
    </source>
</reference>
<evidence type="ECO:0000313" key="1">
    <source>
        <dbReference type="EMBL" id="KAJ5088925.1"/>
    </source>
</evidence>
<proteinExistence type="predicted"/>
<gene>
    <name evidence="1" type="ORF">N7456_012541</name>
</gene>